<evidence type="ECO:0000256" key="1">
    <source>
        <dbReference type="ARBA" id="ARBA00007031"/>
    </source>
</evidence>
<dbReference type="AlphaFoldDB" id="A0A347WH64"/>
<dbReference type="Pfam" id="PF05443">
    <property type="entry name" value="ROS_MUCR"/>
    <property type="match status" value="1"/>
</dbReference>
<dbReference type="KEGG" id="ksc:CD178_03463"/>
<evidence type="ECO:0000313" key="4">
    <source>
        <dbReference type="Proteomes" id="UP000264120"/>
    </source>
</evidence>
<evidence type="ECO:0000313" key="3">
    <source>
        <dbReference type="EMBL" id="AXY24207.1"/>
    </source>
</evidence>
<accession>A0A347WH64</accession>
<dbReference type="GO" id="GO:0008270">
    <property type="term" value="F:zinc ion binding"/>
    <property type="evidence" value="ECO:0007669"/>
    <property type="project" value="InterPro"/>
</dbReference>
<dbReference type="InterPro" id="IPR041920">
    <property type="entry name" value="ROS/MUCR_sf"/>
</dbReference>
<gene>
    <name evidence="3" type="primary">ros</name>
    <name evidence="3" type="ORF">CD178_03463</name>
</gene>
<feature type="compositionally biased region" description="Basic and acidic residues" evidence="2">
    <location>
        <begin position="201"/>
        <end position="238"/>
    </location>
</feature>
<sequence>MRQQVSSGTVFEIPELKEQENISVDQSEGADHTIVTAMTSIVSAYLGNPQTVLTPGAIPTLIRTVMAAVREDTVSGTEASVPASTTTATKPVAAVPVADSVFPDYIVCLEDGKKYKMLKGHLKRAYQLTPEQYRRKWGLPPDYPMTAPAYAEQRAKLAREMGLGRQQTDDTGQVSKTQRKGDAAVAMTAIGKSGATIPEAGKSDLRKKPETWARDRFQPKRDREPRKNSGVEEADKPSQPRKTRRKTTTDTQA</sequence>
<dbReference type="GO" id="GO:0006355">
    <property type="term" value="P:regulation of DNA-templated transcription"/>
    <property type="evidence" value="ECO:0007669"/>
    <property type="project" value="InterPro"/>
</dbReference>
<dbReference type="Proteomes" id="UP000264120">
    <property type="component" value="Plasmid unnamed3"/>
</dbReference>
<organism evidence="3 4">
    <name type="scientific">Komagataeibacter saccharivorans</name>
    <dbReference type="NCBI Taxonomy" id="265959"/>
    <lineage>
        <taxon>Bacteria</taxon>
        <taxon>Pseudomonadati</taxon>
        <taxon>Pseudomonadota</taxon>
        <taxon>Alphaproteobacteria</taxon>
        <taxon>Acetobacterales</taxon>
        <taxon>Acetobacteraceae</taxon>
        <taxon>Komagataeibacter</taxon>
    </lineage>
</organism>
<dbReference type="Gene3D" id="1.10.10.1550">
    <property type="entry name" value="ROS/MUCR transcriptional regulator protein"/>
    <property type="match status" value="1"/>
</dbReference>
<dbReference type="GO" id="GO:0003677">
    <property type="term" value="F:DNA binding"/>
    <property type="evidence" value="ECO:0007669"/>
    <property type="project" value="InterPro"/>
</dbReference>
<dbReference type="EMBL" id="CP023039">
    <property type="protein sequence ID" value="AXY24207.1"/>
    <property type="molecule type" value="Genomic_DNA"/>
</dbReference>
<keyword evidence="4" id="KW-1185">Reference proteome</keyword>
<protein>
    <submittedName>
        <fullName evidence="3">Transcriptional regulatory protein ros</fullName>
    </submittedName>
</protein>
<reference evidence="3 4" key="1">
    <citation type="submission" date="2017-08" db="EMBL/GenBank/DDBJ databases">
        <title>Complete genome sequence of Gluconacetobacter saccharivorans CV1 isolated from Fermented Vinegar.</title>
        <authorList>
            <person name="Kim S.-Y."/>
        </authorList>
    </citation>
    <scope>NUCLEOTIDE SEQUENCE [LARGE SCALE GENOMIC DNA]</scope>
    <source>
        <strain evidence="3 4">CV1</strain>
        <plasmid evidence="3 4">unnamed3</plasmid>
    </source>
</reference>
<name>A0A347WH64_9PROT</name>
<feature type="region of interest" description="Disordered" evidence="2">
    <location>
        <begin position="194"/>
        <end position="253"/>
    </location>
</feature>
<evidence type="ECO:0000256" key="2">
    <source>
        <dbReference type="SAM" id="MobiDB-lite"/>
    </source>
</evidence>
<dbReference type="InterPro" id="IPR008807">
    <property type="entry name" value="ROS_MUCR"/>
</dbReference>
<keyword evidence="3" id="KW-0614">Plasmid</keyword>
<comment type="similarity">
    <text evidence="1">Belongs to the ros/MucR family.</text>
</comment>
<geneLocation type="plasmid" evidence="3 4">
    <name>unnamed3</name>
</geneLocation>
<proteinExistence type="inferred from homology"/>